<dbReference type="AlphaFoldDB" id="A0A0L0C264"/>
<dbReference type="EMBL" id="JRES01000993">
    <property type="protein sequence ID" value="KNC26356.1"/>
    <property type="molecule type" value="Genomic_DNA"/>
</dbReference>
<gene>
    <name evidence="4" type="ORF">FF38_03568</name>
</gene>
<name>A0A0L0C264_LUCCU</name>
<evidence type="ECO:0000259" key="3">
    <source>
        <dbReference type="PROSITE" id="PS51391"/>
    </source>
</evidence>
<dbReference type="SUPFAM" id="SSF48464">
    <property type="entry name" value="ENTH/VHS domain"/>
    <property type="match status" value="1"/>
</dbReference>
<dbReference type="InterPro" id="IPR008942">
    <property type="entry name" value="ENTH_VHS"/>
</dbReference>
<evidence type="ECO:0000313" key="5">
    <source>
        <dbReference type="Proteomes" id="UP000037069"/>
    </source>
</evidence>
<evidence type="ECO:0000259" key="2">
    <source>
        <dbReference type="PROSITE" id="PS50010"/>
    </source>
</evidence>
<feature type="non-terminal residue" evidence="4">
    <location>
        <position position="405"/>
    </location>
</feature>
<dbReference type="InterPro" id="IPR052233">
    <property type="entry name" value="Rho-type_GEFs"/>
</dbReference>
<feature type="region of interest" description="Disordered" evidence="1">
    <location>
        <begin position="190"/>
        <end position="224"/>
    </location>
</feature>
<dbReference type="Gene3D" id="1.20.900.10">
    <property type="entry name" value="Dbl homology (DH) domain"/>
    <property type="match status" value="1"/>
</dbReference>
<dbReference type="Pfam" id="PF04818">
    <property type="entry name" value="CID"/>
    <property type="match status" value="1"/>
</dbReference>
<dbReference type="PROSITE" id="PS50010">
    <property type="entry name" value="DH_2"/>
    <property type="match status" value="1"/>
</dbReference>
<dbReference type="STRING" id="7375.A0A0L0C264"/>
<dbReference type="PROSITE" id="PS51391">
    <property type="entry name" value="CID"/>
    <property type="match status" value="1"/>
</dbReference>
<evidence type="ECO:0000313" key="4">
    <source>
        <dbReference type="EMBL" id="KNC26356.1"/>
    </source>
</evidence>
<dbReference type="InterPro" id="IPR000219">
    <property type="entry name" value="DH_dom"/>
</dbReference>
<organism evidence="4 5">
    <name type="scientific">Lucilia cuprina</name>
    <name type="common">Green bottle fly</name>
    <name type="synonym">Australian sheep blowfly</name>
    <dbReference type="NCBI Taxonomy" id="7375"/>
    <lineage>
        <taxon>Eukaryota</taxon>
        <taxon>Metazoa</taxon>
        <taxon>Ecdysozoa</taxon>
        <taxon>Arthropoda</taxon>
        <taxon>Hexapoda</taxon>
        <taxon>Insecta</taxon>
        <taxon>Pterygota</taxon>
        <taxon>Neoptera</taxon>
        <taxon>Endopterygota</taxon>
        <taxon>Diptera</taxon>
        <taxon>Brachycera</taxon>
        <taxon>Muscomorpha</taxon>
        <taxon>Oestroidea</taxon>
        <taxon>Calliphoridae</taxon>
        <taxon>Luciliinae</taxon>
        <taxon>Lucilia</taxon>
    </lineage>
</organism>
<accession>A0A0L0C264</accession>
<proteinExistence type="predicted"/>
<keyword evidence="5" id="KW-1185">Reference proteome</keyword>
<evidence type="ECO:0000256" key="1">
    <source>
        <dbReference type="SAM" id="MobiDB-lite"/>
    </source>
</evidence>
<reference evidence="4 5" key="1">
    <citation type="journal article" date="2015" name="Nat. Commun.">
        <title>Lucilia cuprina genome unlocks parasitic fly biology to underpin future interventions.</title>
        <authorList>
            <person name="Anstead C.A."/>
            <person name="Korhonen P.K."/>
            <person name="Young N.D."/>
            <person name="Hall R.S."/>
            <person name="Jex A.R."/>
            <person name="Murali S.C."/>
            <person name="Hughes D.S."/>
            <person name="Lee S.F."/>
            <person name="Perry T."/>
            <person name="Stroehlein A.J."/>
            <person name="Ansell B.R."/>
            <person name="Breugelmans B."/>
            <person name="Hofmann A."/>
            <person name="Qu J."/>
            <person name="Dugan S."/>
            <person name="Lee S.L."/>
            <person name="Chao H."/>
            <person name="Dinh H."/>
            <person name="Han Y."/>
            <person name="Doddapaneni H.V."/>
            <person name="Worley K.C."/>
            <person name="Muzny D.M."/>
            <person name="Ioannidis P."/>
            <person name="Waterhouse R.M."/>
            <person name="Zdobnov E.M."/>
            <person name="James P.J."/>
            <person name="Bagnall N.H."/>
            <person name="Kotze A.C."/>
            <person name="Gibbs R.A."/>
            <person name="Richards S."/>
            <person name="Batterham P."/>
            <person name="Gasser R.B."/>
        </authorList>
    </citation>
    <scope>NUCLEOTIDE SEQUENCE [LARGE SCALE GENOMIC DNA]</scope>
    <source>
        <strain evidence="4 5">LS</strain>
        <tissue evidence="4">Full body</tissue>
    </source>
</reference>
<feature type="compositionally biased region" description="Low complexity" evidence="1">
    <location>
        <begin position="191"/>
        <end position="224"/>
    </location>
</feature>
<dbReference type="InterPro" id="IPR035899">
    <property type="entry name" value="DBL_dom_sf"/>
</dbReference>
<feature type="domain" description="DH" evidence="2">
    <location>
        <begin position="270"/>
        <end position="405"/>
    </location>
</feature>
<dbReference type="Gene3D" id="1.25.40.90">
    <property type="match status" value="1"/>
</dbReference>
<dbReference type="GO" id="GO:0005085">
    <property type="term" value="F:guanyl-nucleotide exchange factor activity"/>
    <property type="evidence" value="ECO:0007669"/>
    <property type="project" value="InterPro"/>
</dbReference>
<dbReference type="PANTHER" id="PTHR46572:SF1">
    <property type="entry name" value="RHO1 GUANINE NUCLEOTIDE EXCHANGE FACTOR TUS1"/>
    <property type="match status" value="1"/>
</dbReference>
<protein>
    <recommendedName>
        <fullName evidence="6">CID domain-containing protein</fullName>
    </recommendedName>
</protein>
<dbReference type="Proteomes" id="UP000037069">
    <property type="component" value="Unassembled WGS sequence"/>
</dbReference>
<feature type="domain" description="CID" evidence="3">
    <location>
        <begin position="1"/>
        <end position="147"/>
    </location>
</feature>
<evidence type="ECO:0008006" key="6">
    <source>
        <dbReference type="Google" id="ProtNLM"/>
    </source>
</evidence>
<dbReference type="SUPFAM" id="SSF48065">
    <property type="entry name" value="DBL homology domain (DH-domain)"/>
    <property type="match status" value="1"/>
</dbReference>
<dbReference type="PANTHER" id="PTHR46572">
    <property type="entry name" value="RHO1 GDP-GTP EXCHANGE PROTEIN 1-RELATED"/>
    <property type="match status" value="1"/>
</dbReference>
<dbReference type="Pfam" id="PF00621">
    <property type="entry name" value="RhoGEF"/>
    <property type="match status" value="1"/>
</dbReference>
<dbReference type="SMART" id="SM00582">
    <property type="entry name" value="RPR"/>
    <property type="match status" value="1"/>
</dbReference>
<dbReference type="InterPro" id="IPR006569">
    <property type="entry name" value="CID_dom"/>
</dbReference>
<comment type="caution">
    <text evidence="4">The sequence shown here is derived from an EMBL/GenBank/DDBJ whole genome shotgun (WGS) entry which is preliminary data.</text>
</comment>
<sequence>MSDIKIFRDVLTQLSTVKPPGVSGSRIRKLADFAVKNPKIQGEVVDTFLEICKESPASNKLGMMYVLDAIIRGYQDMARRQPDVPDFQAGVDSFKSQMNDFMEVMEIRSQSSEQFDKMRKLLDIWAKAGTFSSESLNETKEKYFYEPYTTTPPGSPPAEWAGLPPDTVQIKKKEAPDANALLGVLQNLAQSKPNTNNSNNAPNSPTKANVQMGQPAQPQSQPAQPNLLQQLMSQAQAQPTSGTQSPVLSQAPNLASYTRGRDDNKTATHEQQFAIHELIMSEVLFCNDLKLYLAVYGDLKLMKGISIMKDQDLYVQRVFFAVEGVLKCNLQLRAKLEQAQRSQGPKVTTIAIADLITEWATAKSTIKAYTEYANGYLWSEYHLRRELTYNDRLRIWFEERGKDIR</sequence>